<feature type="domain" description="C2H2-type" evidence="8">
    <location>
        <begin position="148"/>
        <end position="171"/>
    </location>
</feature>
<comment type="subcellular location">
    <subcellularLocation>
        <location evidence="1">Nucleus</location>
    </subcellularLocation>
</comment>
<proteinExistence type="predicted"/>
<dbReference type="InterPro" id="IPR036236">
    <property type="entry name" value="Znf_C2H2_sf"/>
</dbReference>
<feature type="domain" description="C2H2-type" evidence="8">
    <location>
        <begin position="119"/>
        <end position="147"/>
    </location>
</feature>
<evidence type="ECO:0000259" key="8">
    <source>
        <dbReference type="PROSITE" id="PS50157"/>
    </source>
</evidence>
<dbReference type="Pfam" id="PF00096">
    <property type="entry name" value="zf-C2H2"/>
    <property type="match status" value="4"/>
</dbReference>
<keyword evidence="10" id="KW-1185">Reference proteome</keyword>
<feature type="domain" description="C2H2-type" evidence="8">
    <location>
        <begin position="15"/>
        <end position="42"/>
    </location>
</feature>
<protein>
    <recommendedName>
        <fullName evidence="8">C2H2-type domain-containing protein</fullName>
    </recommendedName>
</protein>
<feature type="non-terminal residue" evidence="9">
    <location>
        <position position="398"/>
    </location>
</feature>
<sequence>MTKNSSCPKRLGNIYKCPVCDKSFVELSKALEHQKSHSTDRDFHCSKCMCSFKHKKSLSRHLKQAHENQVYRLHFKTPCTQVRESEKKGNPCPECHMTFARWDNLQRHRKSVHTTGQRHACHECGKLLSHKRQLSRHIREMHTRDYQYVCEQCKETFSRAYVLKKHTSLVHGINLQTASYYNFSQFVDSRFSPGLLQVGIPGIVEQLEPELQPVHPIESVQHRNINTTLNFAHMVCHITTRAARNSSAYTLFIVTPLSFERLSSHSGAVIPASPHQGEALENITYLGSCISSDGSVSDEVSARISKARITFAKLRHLWRQKGISLDLKGRVYQATIRAQCISNGGSDMRSERVTTTPTMHITQHVRNQLTKFTTVLCVTNRLFTCPETWNIKFSFNRS</sequence>
<keyword evidence="4 7" id="KW-0863">Zinc-finger</keyword>
<evidence type="ECO:0000256" key="1">
    <source>
        <dbReference type="ARBA" id="ARBA00004123"/>
    </source>
</evidence>
<evidence type="ECO:0000256" key="3">
    <source>
        <dbReference type="ARBA" id="ARBA00022737"/>
    </source>
</evidence>
<dbReference type="OrthoDB" id="6077919at2759"/>
<dbReference type="PANTHER" id="PTHR24394">
    <property type="entry name" value="ZINC FINGER PROTEIN"/>
    <property type="match status" value="1"/>
</dbReference>
<gene>
    <name evidence="9" type="ORF">T265_14052</name>
</gene>
<keyword evidence="5" id="KW-0862">Zinc</keyword>
<feature type="domain" description="C2H2-type" evidence="8">
    <location>
        <begin position="43"/>
        <end position="71"/>
    </location>
</feature>
<dbReference type="RefSeq" id="XP_009170087.1">
    <property type="nucleotide sequence ID" value="XM_009171823.1"/>
</dbReference>
<evidence type="ECO:0000256" key="4">
    <source>
        <dbReference type="ARBA" id="ARBA00022771"/>
    </source>
</evidence>
<dbReference type="STRING" id="6198.A0A074ZK95"/>
<dbReference type="PROSITE" id="PS00028">
    <property type="entry name" value="ZINC_FINGER_C2H2_1"/>
    <property type="match status" value="5"/>
</dbReference>
<evidence type="ECO:0000313" key="9">
    <source>
        <dbReference type="EMBL" id="KER26157.1"/>
    </source>
</evidence>
<dbReference type="PANTHER" id="PTHR24394:SF44">
    <property type="entry name" value="ZINC FINGER PROTEIN 271-LIKE"/>
    <property type="match status" value="1"/>
</dbReference>
<keyword evidence="3" id="KW-0677">Repeat</keyword>
<dbReference type="AlphaFoldDB" id="A0A074ZK95"/>
<dbReference type="CTD" id="20328218"/>
<evidence type="ECO:0000256" key="7">
    <source>
        <dbReference type="PROSITE-ProRule" id="PRU00042"/>
    </source>
</evidence>
<accession>A0A074ZK95</accession>
<dbReference type="GO" id="GO:0005634">
    <property type="term" value="C:nucleus"/>
    <property type="evidence" value="ECO:0007669"/>
    <property type="project" value="UniProtKB-SubCell"/>
</dbReference>
<dbReference type="Gene3D" id="3.30.160.60">
    <property type="entry name" value="Classic Zinc Finger"/>
    <property type="match status" value="3"/>
</dbReference>
<evidence type="ECO:0000256" key="6">
    <source>
        <dbReference type="ARBA" id="ARBA00023242"/>
    </source>
</evidence>
<keyword evidence="6" id="KW-0539">Nucleus</keyword>
<dbReference type="GeneID" id="20328218"/>
<organism evidence="9 10">
    <name type="scientific">Opisthorchis viverrini</name>
    <name type="common">Southeast Asian liver fluke</name>
    <dbReference type="NCBI Taxonomy" id="6198"/>
    <lineage>
        <taxon>Eukaryota</taxon>
        <taxon>Metazoa</taxon>
        <taxon>Spiralia</taxon>
        <taxon>Lophotrochozoa</taxon>
        <taxon>Platyhelminthes</taxon>
        <taxon>Trematoda</taxon>
        <taxon>Digenea</taxon>
        <taxon>Opisthorchiida</taxon>
        <taxon>Opisthorchiata</taxon>
        <taxon>Opisthorchiidae</taxon>
        <taxon>Opisthorchis</taxon>
    </lineage>
</organism>
<dbReference type="InterPro" id="IPR013087">
    <property type="entry name" value="Znf_C2H2_type"/>
</dbReference>
<evidence type="ECO:0000256" key="2">
    <source>
        <dbReference type="ARBA" id="ARBA00022723"/>
    </source>
</evidence>
<dbReference type="Proteomes" id="UP000054324">
    <property type="component" value="Unassembled WGS sequence"/>
</dbReference>
<name>A0A074ZK95_OPIVI</name>
<dbReference type="GO" id="GO:0000981">
    <property type="term" value="F:DNA-binding transcription factor activity, RNA polymerase II-specific"/>
    <property type="evidence" value="ECO:0007669"/>
    <property type="project" value="TreeGrafter"/>
</dbReference>
<dbReference type="GO" id="GO:0008270">
    <property type="term" value="F:zinc ion binding"/>
    <property type="evidence" value="ECO:0007669"/>
    <property type="project" value="UniProtKB-KW"/>
</dbReference>
<dbReference type="EMBL" id="KL596754">
    <property type="protein sequence ID" value="KER26157.1"/>
    <property type="molecule type" value="Genomic_DNA"/>
</dbReference>
<dbReference type="SMART" id="SM00355">
    <property type="entry name" value="ZnF_C2H2"/>
    <property type="match status" value="5"/>
</dbReference>
<dbReference type="KEGG" id="ovi:T265_14052"/>
<evidence type="ECO:0000313" key="10">
    <source>
        <dbReference type="Proteomes" id="UP000054324"/>
    </source>
</evidence>
<keyword evidence="2" id="KW-0479">Metal-binding</keyword>
<dbReference type="SUPFAM" id="SSF57667">
    <property type="entry name" value="beta-beta-alpha zinc fingers"/>
    <property type="match status" value="3"/>
</dbReference>
<dbReference type="PROSITE" id="PS50157">
    <property type="entry name" value="ZINC_FINGER_C2H2_2"/>
    <property type="match status" value="5"/>
</dbReference>
<reference evidence="9 10" key="1">
    <citation type="submission" date="2013-11" db="EMBL/GenBank/DDBJ databases">
        <title>Opisthorchis viverrini - life in the bile duct.</title>
        <authorList>
            <person name="Young N.D."/>
            <person name="Nagarajan N."/>
            <person name="Lin S.J."/>
            <person name="Korhonen P.K."/>
            <person name="Jex A.R."/>
            <person name="Hall R.S."/>
            <person name="Safavi-Hemami H."/>
            <person name="Kaewkong W."/>
            <person name="Bertrand D."/>
            <person name="Gao S."/>
            <person name="Seet Q."/>
            <person name="Wongkham S."/>
            <person name="Teh B.T."/>
            <person name="Wongkham C."/>
            <person name="Intapan P.M."/>
            <person name="Maleewong W."/>
            <person name="Yang X."/>
            <person name="Hu M."/>
            <person name="Wang Z."/>
            <person name="Hofmann A."/>
            <person name="Sternberg P.W."/>
            <person name="Tan P."/>
            <person name="Wang J."/>
            <person name="Gasser R.B."/>
        </authorList>
    </citation>
    <scope>NUCLEOTIDE SEQUENCE [LARGE SCALE GENOMIC DNA]</scope>
</reference>
<evidence type="ECO:0000256" key="5">
    <source>
        <dbReference type="ARBA" id="ARBA00022833"/>
    </source>
</evidence>
<feature type="domain" description="C2H2-type" evidence="8">
    <location>
        <begin position="90"/>
        <end position="118"/>
    </location>
</feature>